<organism evidence="11 12">
    <name type="scientific">Pandoraea thiooxydans</name>
    <dbReference type="NCBI Taxonomy" id="445709"/>
    <lineage>
        <taxon>Bacteria</taxon>
        <taxon>Pseudomonadati</taxon>
        <taxon>Pseudomonadota</taxon>
        <taxon>Betaproteobacteria</taxon>
        <taxon>Burkholderiales</taxon>
        <taxon>Burkholderiaceae</taxon>
        <taxon>Pandoraea</taxon>
    </lineage>
</organism>
<dbReference type="SUPFAM" id="SSF54423">
    <property type="entry name" value="DsbC/DsbG N-terminal domain-like"/>
    <property type="match status" value="1"/>
</dbReference>
<feature type="domain" description="Disulphide bond isomerase DsbC/G N-terminal" evidence="9">
    <location>
        <begin position="19"/>
        <end position="84"/>
    </location>
</feature>
<dbReference type="EMBL" id="CP011568">
    <property type="protein sequence ID" value="AKJ70418.2"/>
    <property type="molecule type" value="Genomic_DNA"/>
</dbReference>
<dbReference type="InterPro" id="IPR051470">
    <property type="entry name" value="Thiol:disulfide_interchange"/>
</dbReference>
<feature type="signal peptide" evidence="8">
    <location>
        <begin position="1"/>
        <end position="15"/>
    </location>
</feature>
<dbReference type="KEGG" id="ptx:ABW99_06805"/>
<evidence type="ECO:0000256" key="1">
    <source>
        <dbReference type="ARBA" id="ARBA00004418"/>
    </source>
</evidence>
<evidence type="ECO:0000256" key="3">
    <source>
        <dbReference type="ARBA" id="ARBA00022729"/>
    </source>
</evidence>
<evidence type="ECO:0000313" key="12">
    <source>
        <dbReference type="Proteomes" id="UP000036700"/>
    </source>
</evidence>
<evidence type="ECO:0000256" key="8">
    <source>
        <dbReference type="SAM" id="SignalP"/>
    </source>
</evidence>
<dbReference type="Proteomes" id="UP000036700">
    <property type="component" value="Chromosome"/>
</dbReference>
<comment type="similarity">
    <text evidence="2 7">Belongs to the thioredoxin family. DsbC subfamily.</text>
</comment>
<accession>A0A0G3ETR0</accession>
<dbReference type="CDD" id="cd03020">
    <property type="entry name" value="DsbA_DsbC_DsbG"/>
    <property type="match status" value="1"/>
</dbReference>
<dbReference type="AlphaFoldDB" id="A0A0G3ETR0"/>
<dbReference type="InterPro" id="IPR018950">
    <property type="entry name" value="DiS-bond_isomerase_DsbC/G_N"/>
</dbReference>
<feature type="chain" id="PRO_5013266355" description="Thiol:disulfide interchange protein" evidence="8">
    <location>
        <begin position="16"/>
        <end position="235"/>
    </location>
</feature>
<reference evidence="12" key="1">
    <citation type="submission" date="2015-06" db="EMBL/GenBank/DDBJ databases">
        <authorList>
            <person name="Lim Y.L."/>
            <person name="Ee R."/>
            <person name="Yong D."/>
            <person name="How K.Y."/>
            <person name="Yin W.F."/>
            <person name="Chan K.G."/>
        </authorList>
    </citation>
    <scope>NUCLEOTIDE SEQUENCE [LARGE SCALE GENOMIC DNA]</scope>
    <source>
        <strain evidence="12">DSM 25325</strain>
    </source>
</reference>
<dbReference type="Gene3D" id="3.40.30.10">
    <property type="entry name" value="Glutaredoxin"/>
    <property type="match status" value="1"/>
</dbReference>
<dbReference type="Pfam" id="PF13098">
    <property type="entry name" value="Thioredoxin_2"/>
    <property type="match status" value="1"/>
</dbReference>
<dbReference type="SUPFAM" id="SSF52833">
    <property type="entry name" value="Thioredoxin-like"/>
    <property type="match status" value="1"/>
</dbReference>
<dbReference type="InterPro" id="IPR036249">
    <property type="entry name" value="Thioredoxin-like_sf"/>
</dbReference>
<dbReference type="PANTHER" id="PTHR35272:SF3">
    <property type="entry name" value="THIOL:DISULFIDE INTERCHANGE PROTEIN DSBC"/>
    <property type="match status" value="1"/>
</dbReference>
<dbReference type="OrthoDB" id="12976at2"/>
<name>A0A0G3ETR0_9BURK</name>
<keyword evidence="5" id="KW-1015">Disulfide bond</keyword>
<dbReference type="RefSeq" id="WP_072628626.1">
    <property type="nucleotide sequence ID" value="NZ_CP014839.1"/>
</dbReference>
<dbReference type="STRING" id="445709.ABW99_06805"/>
<evidence type="ECO:0000259" key="10">
    <source>
        <dbReference type="Pfam" id="PF13098"/>
    </source>
</evidence>
<gene>
    <name evidence="11" type="ORF">ABW99_06805</name>
</gene>
<evidence type="ECO:0000256" key="6">
    <source>
        <dbReference type="ARBA" id="ARBA00023284"/>
    </source>
</evidence>
<dbReference type="PANTHER" id="PTHR35272">
    <property type="entry name" value="THIOL:DISULFIDE INTERCHANGE PROTEIN DSBC-RELATED"/>
    <property type="match status" value="1"/>
</dbReference>
<comment type="subcellular location">
    <subcellularLocation>
        <location evidence="1 7">Periplasm</location>
    </subcellularLocation>
</comment>
<evidence type="ECO:0000256" key="2">
    <source>
        <dbReference type="ARBA" id="ARBA00009813"/>
    </source>
</evidence>
<dbReference type="Pfam" id="PF10411">
    <property type="entry name" value="DsbC_N"/>
    <property type="match status" value="1"/>
</dbReference>
<dbReference type="InterPro" id="IPR009094">
    <property type="entry name" value="DiS-bond_isomerase_DsbC/G_N_sf"/>
</dbReference>
<evidence type="ECO:0000256" key="5">
    <source>
        <dbReference type="ARBA" id="ARBA00023157"/>
    </source>
</evidence>
<evidence type="ECO:0000259" key="9">
    <source>
        <dbReference type="Pfam" id="PF10411"/>
    </source>
</evidence>
<keyword evidence="12" id="KW-1185">Reference proteome</keyword>
<dbReference type="GO" id="GO:0042597">
    <property type="term" value="C:periplasmic space"/>
    <property type="evidence" value="ECO:0007669"/>
    <property type="project" value="UniProtKB-SubCell"/>
</dbReference>
<sequence length="235" mass="25240">MLCAALLGALAPAWAETPPTVAAMQAALDQNLGDGLSVSKVSATPLPGIYEVYVDHKIIYADRAGKYMLVGQLIQTQGRKNLTEASLQAARKTDFASLPLADAIKTVKGNGSRKMAIFADPYCPFCKRLEQTLQHVDNVTIYTFLFPVLTPNSKPMSRDIWCSPNRDAAWTDWMLKQRKPQPQASCNAGALDSNLALGGRLDVSATPTIIFANGARMSGAQSLATLNSALDQAGR</sequence>
<evidence type="ECO:0000313" key="11">
    <source>
        <dbReference type="EMBL" id="AKJ70418.2"/>
    </source>
</evidence>
<keyword evidence="6 7" id="KW-0676">Redox-active center</keyword>
<dbReference type="Gene3D" id="3.10.450.70">
    <property type="entry name" value="Disulphide bond isomerase, DsbC/G, N-terminal"/>
    <property type="match status" value="1"/>
</dbReference>
<keyword evidence="3 7" id="KW-0732">Signal</keyword>
<protein>
    <recommendedName>
        <fullName evidence="7">Thiol:disulfide interchange protein</fullName>
    </recommendedName>
</protein>
<evidence type="ECO:0000256" key="4">
    <source>
        <dbReference type="ARBA" id="ARBA00022764"/>
    </source>
</evidence>
<keyword evidence="4 7" id="KW-0574">Periplasm</keyword>
<feature type="domain" description="Thioredoxin-like fold" evidence="10">
    <location>
        <begin position="107"/>
        <end position="229"/>
    </location>
</feature>
<evidence type="ECO:0000256" key="7">
    <source>
        <dbReference type="RuleBase" id="RU364038"/>
    </source>
</evidence>
<proteinExistence type="inferred from homology"/>
<dbReference type="InterPro" id="IPR033954">
    <property type="entry name" value="DiS-bond_Isoase_DsbC/G"/>
</dbReference>
<comment type="function">
    <text evidence="7">Required for disulfide bond formation in some periplasmic proteins. Acts by transferring its disulfide bond to other proteins and is reduced in the process.</text>
</comment>
<dbReference type="InterPro" id="IPR012336">
    <property type="entry name" value="Thioredoxin-like_fold"/>
</dbReference>